<keyword evidence="4" id="KW-0812">Transmembrane</keyword>
<dbReference type="PROSITE" id="PS00236">
    <property type="entry name" value="NEUROTR_ION_CHANNEL"/>
    <property type="match status" value="1"/>
</dbReference>
<comment type="subcellular location">
    <subcellularLocation>
        <location evidence="1">Membrane</location>
        <topology evidence="1">Multi-pass membrane protein</topology>
    </subcellularLocation>
</comment>
<dbReference type="Gene3D" id="2.70.170.10">
    <property type="entry name" value="Neurotransmitter-gated ion-channel ligand-binding domain"/>
    <property type="match status" value="2"/>
</dbReference>
<accession>A0A915D195</accession>
<dbReference type="SUPFAM" id="SSF63712">
    <property type="entry name" value="Nicotinic receptor ligand binding domain-like"/>
    <property type="match status" value="2"/>
</dbReference>
<feature type="compositionally biased region" description="Basic residues" evidence="3">
    <location>
        <begin position="422"/>
        <end position="431"/>
    </location>
</feature>
<keyword evidence="4" id="KW-1133">Transmembrane helix</keyword>
<feature type="transmembrane region" description="Helical" evidence="4">
    <location>
        <begin position="132"/>
        <end position="156"/>
    </location>
</feature>
<protein>
    <submittedName>
        <fullName evidence="7">Neurotransmitter-gated ion-channel ligand-binding domain-containing protein</fullName>
    </submittedName>
</protein>
<evidence type="ECO:0000313" key="6">
    <source>
        <dbReference type="Proteomes" id="UP000887574"/>
    </source>
</evidence>
<organism evidence="6 7">
    <name type="scientific">Ditylenchus dipsaci</name>
    <dbReference type="NCBI Taxonomy" id="166011"/>
    <lineage>
        <taxon>Eukaryota</taxon>
        <taxon>Metazoa</taxon>
        <taxon>Ecdysozoa</taxon>
        <taxon>Nematoda</taxon>
        <taxon>Chromadorea</taxon>
        <taxon>Rhabditida</taxon>
        <taxon>Tylenchina</taxon>
        <taxon>Tylenchomorpha</taxon>
        <taxon>Sphaerularioidea</taxon>
        <taxon>Anguinidae</taxon>
        <taxon>Anguininae</taxon>
        <taxon>Ditylenchus</taxon>
    </lineage>
</organism>
<evidence type="ECO:0000259" key="5">
    <source>
        <dbReference type="Pfam" id="PF02931"/>
    </source>
</evidence>
<evidence type="ECO:0000256" key="4">
    <source>
        <dbReference type="SAM" id="Phobius"/>
    </source>
</evidence>
<dbReference type="GO" id="GO:0016020">
    <property type="term" value="C:membrane"/>
    <property type="evidence" value="ECO:0007669"/>
    <property type="project" value="UniProtKB-SubCell"/>
</dbReference>
<feature type="domain" description="Neurotransmitter-gated ion-channel ligand-binding" evidence="5">
    <location>
        <begin position="357"/>
        <end position="399"/>
    </location>
</feature>
<name>A0A915D195_9BILA</name>
<feature type="compositionally biased region" description="Polar residues" evidence="3">
    <location>
        <begin position="432"/>
        <end position="442"/>
    </location>
</feature>
<feature type="region of interest" description="Disordered" evidence="3">
    <location>
        <begin position="422"/>
        <end position="442"/>
    </location>
</feature>
<proteinExistence type="predicted"/>
<keyword evidence="2 4" id="KW-0472">Membrane</keyword>
<dbReference type="Pfam" id="PF02931">
    <property type="entry name" value="Neur_chan_LBD"/>
    <property type="match status" value="2"/>
</dbReference>
<dbReference type="InterPro" id="IPR006201">
    <property type="entry name" value="Neur_channel"/>
</dbReference>
<evidence type="ECO:0000256" key="3">
    <source>
        <dbReference type="SAM" id="MobiDB-lite"/>
    </source>
</evidence>
<dbReference type="CDD" id="cd18990">
    <property type="entry name" value="LGIC_ECD_GABAAR"/>
    <property type="match status" value="1"/>
</dbReference>
<keyword evidence="6" id="KW-1185">Reference proteome</keyword>
<dbReference type="Proteomes" id="UP000887574">
    <property type="component" value="Unplaced"/>
</dbReference>
<dbReference type="AlphaFoldDB" id="A0A915D195"/>
<feature type="domain" description="Neurotransmitter-gated ion-channel ligand-binding" evidence="5">
    <location>
        <begin position="1"/>
        <end position="139"/>
    </location>
</feature>
<dbReference type="GO" id="GO:0005230">
    <property type="term" value="F:extracellular ligand-gated monoatomic ion channel activity"/>
    <property type="evidence" value="ECO:0007669"/>
    <property type="project" value="InterPro"/>
</dbReference>
<dbReference type="WBParaSite" id="jg14852">
    <property type="protein sequence ID" value="jg14852"/>
    <property type="gene ID" value="jg14852"/>
</dbReference>
<dbReference type="PANTHER" id="PTHR18945">
    <property type="entry name" value="NEUROTRANSMITTER GATED ION CHANNEL"/>
    <property type="match status" value="1"/>
</dbReference>
<dbReference type="GO" id="GO:0004888">
    <property type="term" value="F:transmembrane signaling receptor activity"/>
    <property type="evidence" value="ECO:0007669"/>
    <property type="project" value="InterPro"/>
</dbReference>
<reference evidence="7" key="1">
    <citation type="submission" date="2022-11" db="UniProtKB">
        <authorList>
            <consortium name="WormBaseParasite"/>
        </authorList>
    </citation>
    <scope>IDENTIFICATION</scope>
</reference>
<evidence type="ECO:0000256" key="2">
    <source>
        <dbReference type="ARBA" id="ARBA00023136"/>
    </source>
</evidence>
<dbReference type="InterPro" id="IPR036734">
    <property type="entry name" value="Neur_chan_lig-bd_sf"/>
</dbReference>
<dbReference type="InterPro" id="IPR018000">
    <property type="entry name" value="Neurotransmitter_ion_chnl_CS"/>
</dbReference>
<dbReference type="InterPro" id="IPR006202">
    <property type="entry name" value="Neur_chan_lig-bd"/>
</dbReference>
<sequence length="530" mass="61214">MDLLFSQIWIDHRLRFDHLTEANCVPNLTLSHSSINKLWTPEVSFVNSKKTDIHASPSPNIFLMIYPNGTVWANYRLQVIGPCDMNLELFPMDVQVCEMVIESYAYNTAKVSLSWRDWNPVFSIAKSKLADFTLYDAMVTIFIFLSLIEVAIVCYIEHKQAKARRIRERERKMKRMEELSRFKGFRKSSTQSIESNQQNQSFTSSFKRKAFKRAVVGENEYETARLLHQDSVFVEESNGDVDSARGSLRRPSLRRISAFLKDKNKSILRRTKKNQPCLMDSIQALTAISFGFGGTEIDMESPPEWTGNLDTIAIHSQRIINRVLYDRNYDKHLTPDPKGVTVSIELALQTFYDISETSPCYVNLELYPFNEEECELILESYAYNAANVRLKWRDWNPAVAFVFGSLVELAIVGHLHRTARSTKTNQKKTRRNSSFQTNYDLSESGTSLKEELPSYGTFYHEDDLPEEHISILQQPTNGRVNEHRPSVNFGALSEFTNRTIEQSAKRAAKNSINFNYKIFQSQFIHRKIPE</sequence>
<evidence type="ECO:0000313" key="7">
    <source>
        <dbReference type="WBParaSite" id="jg14852"/>
    </source>
</evidence>
<evidence type="ECO:0000256" key="1">
    <source>
        <dbReference type="ARBA" id="ARBA00004141"/>
    </source>
</evidence>